<proteinExistence type="predicted"/>
<evidence type="ECO:0000313" key="2">
    <source>
        <dbReference type="Proteomes" id="UP000245431"/>
    </source>
</evidence>
<dbReference type="EMBL" id="LT599584">
    <property type="protein sequence ID" value="SBW84585.1"/>
    <property type="molecule type" value="Genomic_DNA"/>
</dbReference>
<dbReference type="Proteomes" id="UP000245431">
    <property type="component" value="Chromosome PVE_r2"/>
</dbReference>
<name>A0A1D3K8K3_PSEVE</name>
<dbReference type="AlphaFoldDB" id="A0A1D3K8K3"/>
<reference evidence="2" key="1">
    <citation type="submission" date="2016-07" db="EMBL/GenBank/DDBJ databases">
        <authorList>
            <person name="Florea S."/>
            <person name="Webb J.S."/>
            <person name="Jaromczyk J."/>
            <person name="Schardl C.L."/>
        </authorList>
    </citation>
    <scope>NUCLEOTIDE SEQUENCE [LARGE SCALE GENOMIC DNA]</scope>
    <source>
        <strain evidence="2">1YdBTEX2</strain>
    </source>
</reference>
<protein>
    <submittedName>
        <fullName evidence="1">Uncharacterized protein</fullName>
    </submittedName>
</protein>
<evidence type="ECO:0000313" key="1">
    <source>
        <dbReference type="EMBL" id="SBW84585.1"/>
    </source>
</evidence>
<organism evidence="1 2">
    <name type="scientific">Pseudomonas veronii 1YdBTEX2</name>
    <dbReference type="NCBI Taxonomy" id="1295141"/>
    <lineage>
        <taxon>Bacteria</taxon>
        <taxon>Pseudomonadati</taxon>
        <taxon>Pseudomonadota</taxon>
        <taxon>Gammaproteobacteria</taxon>
        <taxon>Pseudomonadales</taxon>
        <taxon>Pseudomonadaceae</taxon>
        <taxon>Pseudomonas</taxon>
    </lineage>
</organism>
<accession>A0A1D3K8K3</accession>
<gene>
    <name evidence="1" type="ORF">PVE_R2G0559</name>
</gene>
<sequence length="131" mass="13943">MDAKQLSQIADFVRDERRLDAAFSNVQEGIESGAISVNDLPIAAAPIKPVTLGRGDAEYAASMVEKISGVVLDYDQRADLLNSVQSMPSDGTLSALIEDVSQLESLSALAKELKEVLAAGIYDSLFAQAKN</sequence>